<reference evidence="4" key="1">
    <citation type="submission" date="2021-03" db="EMBL/GenBank/DDBJ databases">
        <authorList>
            <person name="Bekaert M."/>
        </authorList>
    </citation>
    <scope>NUCLEOTIDE SEQUENCE</scope>
</reference>
<dbReference type="Pfam" id="PF00047">
    <property type="entry name" value="ig"/>
    <property type="match status" value="1"/>
</dbReference>
<comment type="caution">
    <text evidence="4">The sequence shown here is derived from an EMBL/GenBank/DDBJ whole genome shotgun (WGS) entry which is preliminary data.</text>
</comment>
<evidence type="ECO:0000256" key="1">
    <source>
        <dbReference type="ARBA" id="ARBA00022729"/>
    </source>
</evidence>
<dbReference type="InterPro" id="IPR036179">
    <property type="entry name" value="Ig-like_dom_sf"/>
</dbReference>
<feature type="domain" description="Ig-like" evidence="3">
    <location>
        <begin position="691"/>
        <end position="785"/>
    </location>
</feature>
<dbReference type="GO" id="GO:0008046">
    <property type="term" value="F:axon guidance receptor activity"/>
    <property type="evidence" value="ECO:0007669"/>
    <property type="project" value="TreeGrafter"/>
</dbReference>
<dbReference type="SUPFAM" id="SSF48726">
    <property type="entry name" value="Immunoglobulin"/>
    <property type="match status" value="6"/>
</dbReference>
<accession>A0A8S3S2L0</accession>
<dbReference type="PANTHER" id="PTHR45080:SF8">
    <property type="entry name" value="IG-LIKE DOMAIN-CONTAINING PROTEIN"/>
    <property type="match status" value="1"/>
</dbReference>
<proteinExistence type="predicted"/>
<feature type="domain" description="Ig-like" evidence="3">
    <location>
        <begin position="291"/>
        <end position="385"/>
    </location>
</feature>
<dbReference type="Proteomes" id="UP000683360">
    <property type="component" value="Unassembled WGS sequence"/>
</dbReference>
<dbReference type="OrthoDB" id="6150053at2759"/>
<feature type="domain" description="Ig-like" evidence="3">
    <location>
        <begin position="192"/>
        <end position="285"/>
    </location>
</feature>
<dbReference type="GO" id="GO:0030424">
    <property type="term" value="C:axon"/>
    <property type="evidence" value="ECO:0007669"/>
    <property type="project" value="TreeGrafter"/>
</dbReference>
<dbReference type="InterPro" id="IPR007110">
    <property type="entry name" value="Ig-like_dom"/>
</dbReference>
<dbReference type="GO" id="GO:0043025">
    <property type="term" value="C:neuronal cell body"/>
    <property type="evidence" value="ECO:0007669"/>
    <property type="project" value="TreeGrafter"/>
</dbReference>
<dbReference type="InterPro" id="IPR013098">
    <property type="entry name" value="Ig_I-set"/>
</dbReference>
<keyword evidence="1" id="KW-0732">Signal</keyword>
<dbReference type="SUPFAM" id="SSF56672">
    <property type="entry name" value="DNA/RNA polymerases"/>
    <property type="match status" value="1"/>
</dbReference>
<dbReference type="Pfam" id="PF13927">
    <property type="entry name" value="Ig_3"/>
    <property type="match status" value="3"/>
</dbReference>
<dbReference type="CDD" id="cd00096">
    <property type="entry name" value="Ig"/>
    <property type="match status" value="2"/>
</dbReference>
<gene>
    <name evidence="4" type="ORF">MEDL_28753</name>
</gene>
<dbReference type="InterPro" id="IPR043502">
    <property type="entry name" value="DNA/RNA_pol_sf"/>
</dbReference>
<dbReference type="InterPro" id="IPR013151">
    <property type="entry name" value="Immunoglobulin_dom"/>
</dbReference>
<dbReference type="SMART" id="SM00408">
    <property type="entry name" value="IGc2"/>
    <property type="match status" value="6"/>
</dbReference>
<feature type="domain" description="Ig-like" evidence="3">
    <location>
        <begin position="491"/>
        <end position="584"/>
    </location>
</feature>
<dbReference type="Pfam" id="PF07679">
    <property type="entry name" value="I-set"/>
    <property type="match status" value="1"/>
</dbReference>
<feature type="domain" description="Ig-like" evidence="3">
    <location>
        <begin position="391"/>
        <end position="485"/>
    </location>
</feature>
<dbReference type="InterPro" id="IPR003599">
    <property type="entry name" value="Ig_sub"/>
</dbReference>
<name>A0A8S3S2L0_MYTED</name>
<dbReference type="PROSITE" id="PS50835">
    <property type="entry name" value="IG_LIKE"/>
    <property type="match status" value="6"/>
</dbReference>
<dbReference type="SMART" id="SM00409">
    <property type="entry name" value="IG"/>
    <property type="match status" value="6"/>
</dbReference>
<keyword evidence="2" id="KW-1015">Disulfide bond</keyword>
<organism evidence="4 5">
    <name type="scientific">Mytilus edulis</name>
    <name type="common">Blue mussel</name>
    <dbReference type="NCBI Taxonomy" id="6550"/>
    <lineage>
        <taxon>Eukaryota</taxon>
        <taxon>Metazoa</taxon>
        <taxon>Spiralia</taxon>
        <taxon>Lophotrochozoa</taxon>
        <taxon>Mollusca</taxon>
        <taxon>Bivalvia</taxon>
        <taxon>Autobranchia</taxon>
        <taxon>Pteriomorphia</taxon>
        <taxon>Mytilida</taxon>
        <taxon>Mytiloidea</taxon>
        <taxon>Mytilidae</taxon>
        <taxon>Mytilinae</taxon>
        <taxon>Mytilus</taxon>
    </lineage>
</organism>
<dbReference type="AlphaFoldDB" id="A0A8S3S2L0"/>
<evidence type="ECO:0000259" key="3">
    <source>
        <dbReference type="PROSITE" id="PS50835"/>
    </source>
</evidence>
<dbReference type="InterPro" id="IPR013783">
    <property type="entry name" value="Ig-like_fold"/>
</dbReference>
<dbReference type="InterPro" id="IPR050958">
    <property type="entry name" value="Cell_Adh-Cytoskel_Orgn"/>
</dbReference>
<evidence type="ECO:0000313" key="4">
    <source>
        <dbReference type="EMBL" id="CAG2214960.1"/>
    </source>
</evidence>
<dbReference type="PANTHER" id="PTHR45080">
    <property type="entry name" value="CONTACTIN 5"/>
    <property type="match status" value="1"/>
</dbReference>
<protein>
    <submittedName>
        <fullName evidence="4">HMCN</fullName>
    </submittedName>
</protein>
<dbReference type="Gene3D" id="2.60.40.10">
    <property type="entry name" value="Immunoglobulins"/>
    <property type="match status" value="6"/>
</dbReference>
<dbReference type="GO" id="GO:0005886">
    <property type="term" value="C:plasma membrane"/>
    <property type="evidence" value="ECO:0007669"/>
    <property type="project" value="TreeGrafter"/>
</dbReference>
<feature type="domain" description="Ig-like" evidence="3">
    <location>
        <begin position="591"/>
        <end position="685"/>
    </location>
</feature>
<evidence type="ECO:0000256" key="2">
    <source>
        <dbReference type="ARBA" id="ARBA00023157"/>
    </source>
</evidence>
<dbReference type="GO" id="GO:0007156">
    <property type="term" value="P:homophilic cell adhesion via plasma membrane adhesion molecules"/>
    <property type="evidence" value="ECO:0007669"/>
    <property type="project" value="TreeGrafter"/>
</dbReference>
<dbReference type="GO" id="GO:0050808">
    <property type="term" value="P:synapse organization"/>
    <property type="evidence" value="ECO:0007669"/>
    <property type="project" value="TreeGrafter"/>
</dbReference>
<dbReference type="EMBL" id="CAJPWZ010001429">
    <property type="protein sequence ID" value="CAG2214960.1"/>
    <property type="molecule type" value="Genomic_DNA"/>
</dbReference>
<sequence length="1039" mass="115311">MGYTENVRDEAQTHLLAIINGRRVKLTPKDPKRYQEFYNGMRHITDSIVKLQPDHYERAKNSKERIRGGITVATQRYAKANNTYVEGFNADKPTNYLMYVDANNLYGWAMSKYVPTGGFECMYSEEMPTCDTLIAEDDKGFVLEVDLEYSKELYDNHNDYPLAPQALQLNMDRKMRQTYFFTLIIVLIQDIPNVLIEDGFIVDYGNTFTINCSIFATSQVSNVYWQKESNGMITTLEVGLAGTKGMTIDDPSLTINFASMTDSGMYTCSALNYVGIGKSKAANITVHGGIPMINTFKTNYTVVYGSSITMVCNVTAFPKLKHVSWQRNNSGILTILNKGAVGTDGITTNNPSLTIESTSFSDVGIYHCFASNIAGTKKSDAIHLSVLGGIPLVNIPLSNYSSNYGKEVTIECTVLALPKVKKIVWEKSVYGEITSINARTYGIRGSIVNNPSLTILNATITDSGDYTCFAENNVGIGKSQTTSLNVNGGIPAVRIETPVYSVIFGSKIYLHCEVTAEPEHTLVYWERNNNDVITTINSQATGTTGVTPNSPSLTLQFSSFSDKGAYTCVAANTIGIGKSHPTILAVSGGLPVATIRKSNYLANYGDTIVLECQVTSTPVHISIYWQKVSGGFVTNITAEYPGISGITLKNPSLTIKFVTTSDAGLYRCIAKNVIGIGNSKTCNVTVIADKPYTIVGKSSYTAFLGLSIEIKCTVQSVPTHTYVYWTHKRNDTRVVISPGTVGFDGMTVENPSLYIPKVDLFMSGDYSCIAINDIGTGTSLPTTLIIEVLNHDDTSVLSTSNYISAWQEETITNVISSKPFTEDVPVYKSSLEITQDMRLFTTPKSDISTEDMNTETNDQSDVVKEVYDVPPFPFLQEMNDIQINIEAARQRDLINDMWKKSLNERKIAYYNALRCDKNAEIYLKWQAMENPILPEKFLIREIKGEHCEETEIRGQLALQRLATEISLLQTRKHRFEEKFRSIDATVLAEISEKCKGNIEAKLHEMWTQDTKCEEEKSKLCGRNIKNISIITKRIMAMSP</sequence>
<dbReference type="InterPro" id="IPR003598">
    <property type="entry name" value="Ig_sub2"/>
</dbReference>
<keyword evidence="5" id="KW-1185">Reference proteome</keyword>
<evidence type="ECO:0000313" key="5">
    <source>
        <dbReference type="Proteomes" id="UP000683360"/>
    </source>
</evidence>